<dbReference type="Pfam" id="PF20208">
    <property type="entry name" value="ARPP-1"/>
    <property type="match status" value="1"/>
</dbReference>
<accession>A0A4Q1CGP4</accession>
<protein>
    <recommendedName>
        <fullName evidence="2">ARG and Rhodanese-Phosphatase-superfamily-associated domain-containing protein</fullName>
    </recommendedName>
</protein>
<dbReference type="RefSeq" id="WP_129131629.1">
    <property type="nucleotide sequence ID" value="NZ_SDHW01000004.1"/>
</dbReference>
<dbReference type="Proteomes" id="UP000290204">
    <property type="component" value="Unassembled WGS sequence"/>
</dbReference>
<reference evidence="3 4" key="1">
    <citation type="submission" date="2019-01" db="EMBL/GenBank/DDBJ databases">
        <title>Lacibacter sp. strain TTM-7.</title>
        <authorList>
            <person name="Chen W.-M."/>
        </authorList>
    </citation>
    <scope>NUCLEOTIDE SEQUENCE [LARGE SCALE GENOMIC DNA]</scope>
    <source>
        <strain evidence="3 4">TTM-7</strain>
    </source>
</reference>
<evidence type="ECO:0000256" key="1">
    <source>
        <dbReference type="SAM" id="SignalP"/>
    </source>
</evidence>
<dbReference type="EMBL" id="SDHW01000004">
    <property type="protein sequence ID" value="RXK59325.1"/>
    <property type="molecule type" value="Genomic_DNA"/>
</dbReference>
<keyword evidence="1" id="KW-0732">Signal</keyword>
<name>A0A4Q1CGP4_9BACT</name>
<feature type="domain" description="ARG and Rhodanese-Phosphatase-superfamily-associated" evidence="2">
    <location>
        <begin position="30"/>
        <end position="278"/>
    </location>
</feature>
<comment type="caution">
    <text evidence="3">The sequence shown here is derived from an EMBL/GenBank/DDBJ whole genome shotgun (WGS) entry which is preliminary data.</text>
</comment>
<evidence type="ECO:0000313" key="3">
    <source>
        <dbReference type="EMBL" id="RXK59325.1"/>
    </source>
</evidence>
<evidence type="ECO:0000259" key="2">
    <source>
        <dbReference type="Pfam" id="PF20208"/>
    </source>
</evidence>
<dbReference type="AlphaFoldDB" id="A0A4Q1CGP4"/>
<evidence type="ECO:0000313" key="4">
    <source>
        <dbReference type="Proteomes" id="UP000290204"/>
    </source>
</evidence>
<feature type="signal peptide" evidence="1">
    <location>
        <begin position="1"/>
        <end position="19"/>
    </location>
</feature>
<proteinExistence type="predicted"/>
<dbReference type="InterPro" id="IPR046699">
    <property type="entry name" value="ARPP-1"/>
</dbReference>
<feature type="chain" id="PRO_5020499157" description="ARG and Rhodanese-Phosphatase-superfamily-associated domain-containing protein" evidence="1">
    <location>
        <begin position="20"/>
        <end position="314"/>
    </location>
</feature>
<sequence>MMKQLYFLLLLFFTTIAHAQTEFQIPSLIIEYDSAIVYRNLKLIPIKRIDTGSDSAYNTPVSVSLKAGMANGTVKLKERGDYMIDNINVLLIENKSGKDLIIKSGEIVMGGRQDRVFARDTVLAAGKEHLVPVFCIEENRWSEREKKFIYRGTTGSGLQAIIDTAHNQTKVWDEIRRLLKQNNQTASSSYAALLNNKKIADTTNQYSRYFLQELRRKDSSIVGIIASTGNKILGADVFISTSLFYQTLPGLLEKYSTEAILTGTKASIEHGKETAYANELFMPQTQPAFLSKRGKRFFYKAVLIQVTGFSSASF</sequence>
<organism evidence="3 4">
    <name type="scientific">Lacibacter luteus</name>
    <dbReference type="NCBI Taxonomy" id="2508719"/>
    <lineage>
        <taxon>Bacteria</taxon>
        <taxon>Pseudomonadati</taxon>
        <taxon>Bacteroidota</taxon>
        <taxon>Chitinophagia</taxon>
        <taxon>Chitinophagales</taxon>
        <taxon>Chitinophagaceae</taxon>
        <taxon>Lacibacter</taxon>
    </lineage>
</organism>
<dbReference type="OrthoDB" id="9796904at2"/>
<gene>
    <name evidence="3" type="ORF">ESA94_14390</name>
</gene>
<keyword evidence="4" id="KW-1185">Reference proteome</keyword>